<reference evidence="2 3" key="1">
    <citation type="submission" date="2011-04" db="EMBL/GenBank/DDBJ databases">
        <title>Complete sequence of Cellulomonas fimi ATCC 484.</title>
        <authorList>
            <consortium name="US DOE Joint Genome Institute"/>
            <person name="Lucas S."/>
            <person name="Han J."/>
            <person name="Lapidus A."/>
            <person name="Cheng J.-F."/>
            <person name="Goodwin L."/>
            <person name="Pitluck S."/>
            <person name="Peters L."/>
            <person name="Chertkov O."/>
            <person name="Detter J.C."/>
            <person name="Han C."/>
            <person name="Tapia R."/>
            <person name="Land M."/>
            <person name="Hauser L."/>
            <person name="Kyrpides N."/>
            <person name="Ivanova N."/>
            <person name="Ovchinnikova G."/>
            <person name="Pagani I."/>
            <person name="Mead D."/>
            <person name="Brumm P."/>
            <person name="Woyke T."/>
        </authorList>
    </citation>
    <scope>NUCLEOTIDE SEQUENCE [LARGE SCALE GENOMIC DNA]</scope>
    <source>
        <strain evidence="3">ATCC 484 / DSM 20113 / JCM 1341 / NBRC 15513 / NCIMB 8980 / NCTC 7547</strain>
    </source>
</reference>
<sequence length="265" mass="27844">MTSNLGCIGLDAPDSAVLERLLRTAAERGAELGVRDGRRVVRWQDDEGARLVLVLDRSNRLVAVTPSFASEPGAVLGSVQHANDECWTAAVMEDGSQVTALAADLEQWALLDPGASVAGDAGVVALGRAVEVLPDAATFAASSASLLDPSRGDADGGHRMGPESFIPTGMFADGPSQVRPHGRLNGTVLRSRTCRNSLTGTEFHVARVRTIGFEVDVCLAASEHPEPPSPGAVVAGMVYLVAALDGPSDPEPTAPRRRIRAPWRR</sequence>
<dbReference type="RefSeq" id="WP_013772562.1">
    <property type="nucleotide sequence ID" value="NC_015514.1"/>
</dbReference>
<feature type="compositionally biased region" description="Basic residues" evidence="1">
    <location>
        <begin position="255"/>
        <end position="265"/>
    </location>
</feature>
<evidence type="ECO:0000313" key="2">
    <source>
        <dbReference type="EMBL" id="AEE47538.1"/>
    </source>
</evidence>
<accession>F4H2B8</accession>
<dbReference type="AlphaFoldDB" id="F4H2B8"/>
<dbReference type="KEGG" id="cfi:Celf_3426"/>
<dbReference type="HOGENOM" id="CLU_091623_0_0_11"/>
<protein>
    <submittedName>
        <fullName evidence="2">Uncharacterized protein</fullName>
    </submittedName>
</protein>
<dbReference type="Proteomes" id="UP000008460">
    <property type="component" value="Chromosome"/>
</dbReference>
<keyword evidence="3" id="KW-1185">Reference proteome</keyword>
<gene>
    <name evidence="2" type="ordered locus">Celf_3426</name>
</gene>
<organism evidence="2 3">
    <name type="scientific">Cellulomonas fimi (strain ATCC 484 / DSM 20113 / JCM 1341 / CCUG 24087 / LMG 16345 / NBRC 15513 / NCIMB 8980 / NCTC 7547 / NRS-133)</name>
    <dbReference type="NCBI Taxonomy" id="590998"/>
    <lineage>
        <taxon>Bacteria</taxon>
        <taxon>Bacillati</taxon>
        <taxon>Actinomycetota</taxon>
        <taxon>Actinomycetes</taxon>
        <taxon>Micrococcales</taxon>
        <taxon>Cellulomonadaceae</taxon>
        <taxon>Cellulomonas</taxon>
    </lineage>
</organism>
<dbReference type="EMBL" id="CP002666">
    <property type="protein sequence ID" value="AEE47538.1"/>
    <property type="molecule type" value="Genomic_DNA"/>
</dbReference>
<feature type="region of interest" description="Disordered" evidence="1">
    <location>
        <begin position="246"/>
        <end position="265"/>
    </location>
</feature>
<name>F4H2B8_CELFA</name>
<evidence type="ECO:0000256" key="1">
    <source>
        <dbReference type="SAM" id="MobiDB-lite"/>
    </source>
</evidence>
<evidence type="ECO:0000313" key="3">
    <source>
        <dbReference type="Proteomes" id="UP000008460"/>
    </source>
</evidence>
<proteinExistence type="predicted"/>